<evidence type="ECO:0000256" key="2">
    <source>
        <dbReference type="SAM" id="Phobius"/>
    </source>
</evidence>
<proteinExistence type="predicted"/>
<gene>
    <name evidence="3" type="ORF">Pmani_025281</name>
</gene>
<dbReference type="Proteomes" id="UP001292094">
    <property type="component" value="Unassembled WGS sequence"/>
</dbReference>
<dbReference type="EMBL" id="JAWZYT010002700">
    <property type="protein sequence ID" value="KAK4302633.1"/>
    <property type="molecule type" value="Genomic_DNA"/>
</dbReference>
<keyword evidence="4" id="KW-1185">Reference proteome</keyword>
<reference evidence="3" key="1">
    <citation type="submission" date="2023-11" db="EMBL/GenBank/DDBJ databases">
        <title>Genome assemblies of two species of porcelain crab, Petrolisthes cinctipes and Petrolisthes manimaculis (Anomura: Porcellanidae).</title>
        <authorList>
            <person name="Angst P."/>
        </authorList>
    </citation>
    <scope>NUCLEOTIDE SEQUENCE</scope>
    <source>
        <strain evidence="3">PB745_02</strain>
        <tissue evidence="3">Gill</tissue>
    </source>
</reference>
<evidence type="ECO:0000313" key="4">
    <source>
        <dbReference type="Proteomes" id="UP001292094"/>
    </source>
</evidence>
<keyword evidence="2" id="KW-1133">Transmembrane helix</keyword>
<name>A0AAE1P710_9EUCA</name>
<dbReference type="AlphaFoldDB" id="A0AAE1P710"/>
<protein>
    <submittedName>
        <fullName evidence="3">Uncharacterized protein</fullName>
    </submittedName>
</protein>
<comment type="caution">
    <text evidence="3">The sequence shown here is derived from an EMBL/GenBank/DDBJ whole genome shotgun (WGS) entry which is preliminary data.</text>
</comment>
<evidence type="ECO:0000313" key="3">
    <source>
        <dbReference type="EMBL" id="KAK4302633.1"/>
    </source>
</evidence>
<feature type="transmembrane region" description="Helical" evidence="2">
    <location>
        <begin position="80"/>
        <end position="102"/>
    </location>
</feature>
<organism evidence="3 4">
    <name type="scientific">Petrolisthes manimaculis</name>
    <dbReference type="NCBI Taxonomy" id="1843537"/>
    <lineage>
        <taxon>Eukaryota</taxon>
        <taxon>Metazoa</taxon>
        <taxon>Ecdysozoa</taxon>
        <taxon>Arthropoda</taxon>
        <taxon>Crustacea</taxon>
        <taxon>Multicrustacea</taxon>
        <taxon>Malacostraca</taxon>
        <taxon>Eumalacostraca</taxon>
        <taxon>Eucarida</taxon>
        <taxon>Decapoda</taxon>
        <taxon>Pleocyemata</taxon>
        <taxon>Anomura</taxon>
        <taxon>Galatheoidea</taxon>
        <taxon>Porcellanidae</taxon>
        <taxon>Petrolisthes</taxon>
    </lineage>
</organism>
<feature type="region of interest" description="Disordered" evidence="1">
    <location>
        <begin position="1"/>
        <end position="57"/>
    </location>
</feature>
<keyword evidence="2" id="KW-0472">Membrane</keyword>
<accession>A0AAE1P710</accession>
<feature type="compositionally biased region" description="Basic residues" evidence="1">
    <location>
        <begin position="1"/>
        <end position="25"/>
    </location>
</feature>
<feature type="compositionally biased region" description="Basic and acidic residues" evidence="1">
    <location>
        <begin position="26"/>
        <end position="54"/>
    </location>
</feature>
<keyword evidence="2" id="KW-0812">Transmembrane</keyword>
<evidence type="ECO:0000256" key="1">
    <source>
        <dbReference type="SAM" id="MobiDB-lite"/>
    </source>
</evidence>
<sequence length="105" mass="12655">MVGRRRGRKERKRGRNERKVRRRKVGKEEERRGKEEERRGKEEERRGKEEERRGNERKRMRGRVLLLVTDRVYELVETSLLLSPHLLSFSALTITLSLYVPIPVM</sequence>